<reference evidence="2" key="1">
    <citation type="submission" date="2021-02" db="EMBL/GenBank/DDBJ databases">
        <authorList>
            <person name="Palmer J.M."/>
        </authorList>
    </citation>
    <scope>NUCLEOTIDE SEQUENCE</scope>
    <source>
        <strain evidence="2">SCRP23</strain>
    </source>
</reference>
<organism evidence="2 3">
    <name type="scientific">Phytophthora boehmeriae</name>
    <dbReference type="NCBI Taxonomy" id="109152"/>
    <lineage>
        <taxon>Eukaryota</taxon>
        <taxon>Sar</taxon>
        <taxon>Stramenopiles</taxon>
        <taxon>Oomycota</taxon>
        <taxon>Peronosporomycetes</taxon>
        <taxon>Peronosporales</taxon>
        <taxon>Peronosporaceae</taxon>
        <taxon>Phytophthora</taxon>
    </lineage>
</organism>
<evidence type="ECO:0000313" key="2">
    <source>
        <dbReference type="EMBL" id="KAG7401818.1"/>
    </source>
</evidence>
<comment type="caution">
    <text evidence="2">The sequence shown here is derived from an EMBL/GenBank/DDBJ whole genome shotgun (WGS) entry which is preliminary data.</text>
</comment>
<feature type="compositionally biased region" description="Acidic residues" evidence="1">
    <location>
        <begin position="292"/>
        <end position="302"/>
    </location>
</feature>
<dbReference type="EMBL" id="JAGDFL010000007">
    <property type="protein sequence ID" value="KAG7401818.1"/>
    <property type="molecule type" value="Genomic_DNA"/>
</dbReference>
<proteinExistence type="predicted"/>
<feature type="compositionally biased region" description="Basic and acidic residues" evidence="1">
    <location>
        <begin position="250"/>
        <end position="278"/>
    </location>
</feature>
<dbReference type="OrthoDB" id="346907at2759"/>
<evidence type="ECO:0000313" key="3">
    <source>
        <dbReference type="Proteomes" id="UP000693981"/>
    </source>
</evidence>
<evidence type="ECO:0000256" key="1">
    <source>
        <dbReference type="SAM" id="MobiDB-lite"/>
    </source>
</evidence>
<name>A0A8T1XC02_9STRA</name>
<keyword evidence="3" id="KW-1185">Reference proteome</keyword>
<feature type="compositionally biased region" description="Acidic residues" evidence="1">
    <location>
        <begin position="186"/>
        <end position="202"/>
    </location>
</feature>
<feature type="region of interest" description="Disordered" evidence="1">
    <location>
        <begin position="395"/>
        <end position="414"/>
    </location>
</feature>
<sequence length="414" mass="46926">MADSVTISSSVAVRSVRDEEHGIHEYLEEHHPVPESPERTLALPVRLSGWLWRREGFGFFRRYRRRFCVFKAEQSALFVFSDDDTVNGKVLRRLVLTKVALTSRTERSFVVQGYLADRELHKQASDSMASKVSSLKKGVLPGDQQRFYMPEEEKLKAVSQKACSVWTHCFKYHMRSYALRQPRDEAESESQEEVEEDPDFVFEDVRKSRRRHSMGSALRSGSTISSSMLSASRPRSRSKGKVGVVVRPRGQTESEKRESDQFGHDRACGSTSRLDKELTASVASEGGKDQEPEKEELLEEESSTLPCVSSIFEDEELLSHSIDFDTIVKKDMLASGALGEVWIAMHRSQEVVVKNLRDDATLSARLKGDDKTATRRRHQAFLDFVEEIRITSRTGETSGTLASTFTSSQCRRSE</sequence>
<protein>
    <recommendedName>
        <fullName evidence="4">PH domain-containing protein</fullName>
    </recommendedName>
</protein>
<gene>
    <name evidence="2" type="ORF">PHYBOEH_010281</name>
</gene>
<dbReference type="Proteomes" id="UP000693981">
    <property type="component" value="Unassembled WGS sequence"/>
</dbReference>
<dbReference type="AlphaFoldDB" id="A0A8T1XC02"/>
<evidence type="ECO:0008006" key="4">
    <source>
        <dbReference type="Google" id="ProtNLM"/>
    </source>
</evidence>
<feature type="region of interest" description="Disordered" evidence="1">
    <location>
        <begin position="183"/>
        <end position="302"/>
    </location>
</feature>
<accession>A0A8T1XC02</accession>